<dbReference type="OrthoDB" id="4035738at2759"/>
<accession>A0A1E3P5V4</accession>
<sequence length="169" mass="18787">MSSPLDNYDLPDIDEQLSDSESAYEGNAQEAKGYEKNPLKESGPPDDQPSRTESLHELEKQITKNKVPHHDVVNPTGDNALFPEEYQVETDTGLVRSTTALSLQKSRSRQLSNHSTDHDKAGGSPDENKDLGNGLTKEKLDKAVERNRRALAKQKNGKGFFHKLKGIFT</sequence>
<feature type="compositionally biased region" description="Basic and acidic residues" evidence="1">
    <location>
        <begin position="48"/>
        <end position="72"/>
    </location>
</feature>
<evidence type="ECO:0000313" key="2">
    <source>
        <dbReference type="EMBL" id="ODQ60708.1"/>
    </source>
</evidence>
<feature type="region of interest" description="Disordered" evidence="1">
    <location>
        <begin position="97"/>
        <end position="144"/>
    </location>
</feature>
<evidence type="ECO:0000256" key="1">
    <source>
        <dbReference type="SAM" id="MobiDB-lite"/>
    </source>
</evidence>
<reference evidence="2 3" key="1">
    <citation type="journal article" date="2016" name="Proc. Natl. Acad. Sci. U.S.A.">
        <title>Comparative genomics of biotechnologically important yeasts.</title>
        <authorList>
            <person name="Riley R."/>
            <person name="Haridas S."/>
            <person name="Wolfe K.H."/>
            <person name="Lopes M.R."/>
            <person name="Hittinger C.T."/>
            <person name="Goeker M."/>
            <person name="Salamov A.A."/>
            <person name="Wisecaver J.H."/>
            <person name="Long T.M."/>
            <person name="Calvey C.H."/>
            <person name="Aerts A.L."/>
            <person name="Barry K.W."/>
            <person name="Choi C."/>
            <person name="Clum A."/>
            <person name="Coughlan A.Y."/>
            <person name="Deshpande S."/>
            <person name="Douglass A.P."/>
            <person name="Hanson S.J."/>
            <person name="Klenk H.-P."/>
            <person name="LaButti K.M."/>
            <person name="Lapidus A."/>
            <person name="Lindquist E.A."/>
            <person name="Lipzen A.M."/>
            <person name="Meier-Kolthoff J.P."/>
            <person name="Ohm R.A."/>
            <person name="Otillar R.P."/>
            <person name="Pangilinan J.L."/>
            <person name="Peng Y."/>
            <person name="Rokas A."/>
            <person name="Rosa C.A."/>
            <person name="Scheuner C."/>
            <person name="Sibirny A.A."/>
            <person name="Slot J.C."/>
            <person name="Stielow J.B."/>
            <person name="Sun H."/>
            <person name="Kurtzman C.P."/>
            <person name="Blackwell M."/>
            <person name="Grigoriev I.V."/>
            <person name="Jeffries T.W."/>
        </authorList>
    </citation>
    <scope>NUCLEOTIDE SEQUENCE [LARGE SCALE GENOMIC DNA]</scope>
    <source>
        <strain evidence="3">ATCC 58044 / CBS 1984 / NCYC 433 / NRRL Y-366-8</strain>
    </source>
</reference>
<gene>
    <name evidence="2" type="ORF">WICANDRAFT_61274</name>
</gene>
<feature type="region of interest" description="Disordered" evidence="1">
    <location>
        <begin position="1"/>
        <end position="80"/>
    </location>
</feature>
<feature type="compositionally biased region" description="Low complexity" evidence="1">
    <location>
        <begin position="101"/>
        <end position="112"/>
    </location>
</feature>
<feature type="compositionally biased region" description="Basic and acidic residues" evidence="1">
    <location>
        <begin position="115"/>
        <end position="144"/>
    </location>
</feature>
<dbReference type="RefSeq" id="XP_019039915.1">
    <property type="nucleotide sequence ID" value="XM_019183146.1"/>
</dbReference>
<name>A0A1E3P5V4_WICAA</name>
<dbReference type="STRING" id="683960.A0A1E3P5V4"/>
<feature type="compositionally biased region" description="Acidic residues" evidence="1">
    <location>
        <begin position="9"/>
        <end position="18"/>
    </location>
</feature>
<organism evidence="2 3">
    <name type="scientific">Wickerhamomyces anomalus (strain ATCC 58044 / CBS 1984 / NCYC 433 / NRRL Y-366-8)</name>
    <name type="common">Yeast</name>
    <name type="synonym">Hansenula anomala</name>
    <dbReference type="NCBI Taxonomy" id="683960"/>
    <lineage>
        <taxon>Eukaryota</taxon>
        <taxon>Fungi</taxon>
        <taxon>Dikarya</taxon>
        <taxon>Ascomycota</taxon>
        <taxon>Saccharomycotina</taxon>
        <taxon>Saccharomycetes</taxon>
        <taxon>Phaffomycetales</taxon>
        <taxon>Wickerhamomycetaceae</taxon>
        <taxon>Wickerhamomyces</taxon>
    </lineage>
</organism>
<protein>
    <submittedName>
        <fullName evidence="2">Uncharacterized protein</fullName>
    </submittedName>
</protein>
<proteinExistence type="predicted"/>
<dbReference type="AlphaFoldDB" id="A0A1E3P5V4"/>
<dbReference type="GeneID" id="30200392"/>
<dbReference type="Proteomes" id="UP000094112">
    <property type="component" value="Unassembled WGS sequence"/>
</dbReference>
<keyword evidence="3" id="KW-1185">Reference proteome</keyword>
<dbReference type="EMBL" id="KV454209">
    <property type="protein sequence ID" value="ODQ60708.1"/>
    <property type="molecule type" value="Genomic_DNA"/>
</dbReference>
<evidence type="ECO:0000313" key="3">
    <source>
        <dbReference type="Proteomes" id="UP000094112"/>
    </source>
</evidence>